<dbReference type="GO" id="GO:0009251">
    <property type="term" value="P:glucan catabolic process"/>
    <property type="evidence" value="ECO:0007669"/>
    <property type="project" value="TreeGrafter"/>
</dbReference>
<dbReference type="VEuPathDB" id="FungiDB:GVI51_H09999"/>
<evidence type="ECO:0000313" key="7">
    <source>
        <dbReference type="EMBL" id="KTA96063.1"/>
    </source>
</evidence>
<comment type="similarity">
    <text evidence="1 5">Belongs to the glycosyl hydrolase 5 (cellulase A) family.</text>
</comment>
<dbReference type="GO" id="GO:0071555">
    <property type="term" value="P:cell wall organization"/>
    <property type="evidence" value="ECO:0007669"/>
    <property type="project" value="UniProtKB-KW"/>
</dbReference>
<comment type="caution">
    <text evidence="8">The sequence shown here is derived from an EMBL/GenBank/DDBJ whole genome shotgun (WGS) entry which is preliminary data.</text>
</comment>
<dbReference type="AlphaFoldDB" id="A0A0W0CD32"/>
<dbReference type="OMA" id="GWFFWTL"/>
<evidence type="ECO:0000259" key="6">
    <source>
        <dbReference type="Pfam" id="PF00150"/>
    </source>
</evidence>
<evidence type="ECO:0000256" key="1">
    <source>
        <dbReference type="ARBA" id="ARBA00005641"/>
    </source>
</evidence>
<accession>A0A0W0CD32</accession>
<name>A0A0W0CD32_CANGB</name>
<dbReference type="EMBL" id="LLZZ01000160">
    <property type="protein sequence ID" value="KTA97476.1"/>
    <property type="molecule type" value="Genomic_DNA"/>
</dbReference>
<dbReference type="VEuPathDB" id="FungiDB:B1J91_H10120g"/>
<feature type="domain" description="Glycoside hydrolase family 5" evidence="6">
    <location>
        <begin position="101"/>
        <end position="373"/>
    </location>
</feature>
<reference evidence="8 9" key="1">
    <citation type="submission" date="2015-10" db="EMBL/GenBank/DDBJ databases">
        <title>Draft genomes sequences of Candida glabrata isolates 1A, 1B, 2A, 2B, 3A and 3B.</title>
        <authorList>
            <person name="Haavelsrud O.E."/>
            <person name="Gaustad P."/>
        </authorList>
    </citation>
    <scope>NUCLEOTIDE SEQUENCE [LARGE SCALE GENOMIC DNA]</scope>
    <source>
        <strain evidence="8">910700640</strain>
    </source>
</reference>
<dbReference type="EMBL" id="LLZZ01000175">
    <property type="protein sequence ID" value="KTA96063.1"/>
    <property type="molecule type" value="Genomic_DNA"/>
</dbReference>
<dbReference type="InterPro" id="IPR001547">
    <property type="entry name" value="Glyco_hydro_5"/>
</dbReference>
<dbReference type="InterPro" id="IPR050386">
    <property type="entry name" value="Glycosyl_hydrolase_5"/>
</dbReference>
<sequence>MFDKLKQKFEKLSVGGSSGEPIPTEEVVFGEELPEEVVYKYRYNHGVNLGSLFVLEEWIFNSVFEHGGGNEFDAVNNYLKNGKSEDEVAKKLQDHYHDYSCRIDWDWLKNEVGITAVRVPIGYWHVRDGDLLSGLPFEPLKKVYHLAKPTNYLKDIIESARNRGIGVLIDIHGLPGGANGDGHSGFPNRGADFFRNSGYIDRICNDIIPAIIEDICKPNKNVIGLQVVNESVFDNNAHGQKNYYKRAIQTIASNQPGLPVIISDGWWPQQWSDWLKQEKLDLVTVVDTHVYRCFSDEDKKKSADQIINDLEGSTSFPKNDADFVVGEFSGVLDEETWKKSPGDRNEYAKQFLNKELEVFSKSSSWGWFFWTLQFKYGDGGEWGLKPMYERGGIKKRSTQNNLNIDDNRVRQIIDEHINYWKDKGGDKFEHWRFEDGINSAISDIKEFARFDNSRLGRWHAWKAQRRNDYMKKKGDSEYMWEWDQGYDRGIAEFNF</sequence>
<dbReference type="Proteomes" id="UP000054886">
    <property type="component" value="Unassembled WGS sequence"/>
</dbReference>
<dbReference type="VEuPathDB" id="FungiDB:CAGL0H10120g"/>
<dbReference type="FunFam" id="3.20.20.80:FF:000100">
    <property type="entry name" value="Glycoside hydrolase superfamily"/>
    <property type="match status" value="1"/>
</dbReference>
<keyword evidence="3 5" id="KW-0326">Glycosidase</keyword>
<protein>
    <submittedName>
        <fullName evidence="8">Putative glycosyl hydrolase</fullName>
    </submittedName>
</protein>
<dbReference type="VEuPathDB" id="FungiDB:GWK60_H10065"/>
<dbReference type="GO" id="GO:0009986">
    <property type="term" value="C:cell surface"/>
    <property type="evidence" value="ECO:0007669"/>
    <property type="project" value="TreeGrafter"/>
</dbReference>
<evidence type="ECO:0000313" key="8">
    <source>
        <dbReference type="EMBL" id="KTA97476.1"/>
    </source>
</evidence>
<dbReference type="Gene3D" id="3.20.20.80">
    <property type="entry name" value="Glycosidases"/>
    <property type="match status" value="1"/>
</dbReference>
<keyword evidence="4" id="KW-0961">Cell wall biogenesis/degradation</keyword>
<dbReference type="InterPro" id="IPR017853">
    <property type="entry name" value="GH"/>
</dbReference>
<dbReference type="GO" id="GO:0005576">
    <property type="term" value="C:extracellular region"/>
    <property type="evidence" value="ECO:0007669"/>
    <property type="project" value="TreeGrafter"/>
</dbReference>
<dbReference type="PANTHER" id="PTHR31297">
    <property type="entry name" value="GLUCAN ENDO-1,6-BETA-GLUCOSIDASE B"/>
    <property type="match status" value="1"/>
</dbReference>
<dbReference type="GO" id="GO:0046557">
    <property type="term" value="F:glucan endo-1,6-beta-glucosidase activity"/>
    <property type="evidence" value="ECO:0007669"/>
    <property type="project" value="TreeGrafter"/>
</dbReference>
<organism evidence="8 9">
    <name type="scientific">Candida glabrata</name>
    <name type="common">Yeast</name>
    <name type="synonym">Torulopsis glabrata</name>
    <dbReference type="NCBI Taxonomy" id="5478"/>
    <lineage>
        <taxon>Eukaryota</taxon>
        <taxon>Fungi</taxon>
        <taxon>Dikarya</taxon>
        <taxon>Ascomycota</taxon>
        <taxon>Saccharomycotina</taxon>
        <taxon>Saccharomycetes</taxon>
        <taxon>Saccharomycetales</taxon>
        <taxon>Saccharomycetaceae</taxon>
        <taxon>Nakaseomyces</taxon>
    </lineage>
</organism>
<evidence type="ECO:0000313" key="9">
    <source>
        <dbReference type="Proteomes" id="UP000054886"/>
    </source>
</evidence>
<dbReference type="PANTHER" id="PTHR31297:SF43">
    <property type="entry name" value="GLUCAN 1,3-BETA-GLUCOSIDASE 3"/>
    <property type="match status" value="1"/>
</dbReference>
<gene>
    <name evidence="8" type="ORF">AO440_002327</name>
    <name evidence="7" type="ORF">AO440_005443</name>
</gene>
<evidence type="ECO:0000256" key="3">
    <source>
        <dbReference type="ARBA" id="ARBA00023295"/>
    </source>
</evidence>
<keyword evidence="2 5" id="KW-0378">Hydrolase</keyword>
<dbReference type="SUPFAM" id="SSF51445">
    <property type="entry name" value="(Trans)glycosidases"/>
    <property type="match status" value="1"/>
</dbReference>
<evidence type="ECO:0000256" key="5">
    <source>
        <dbReference type="RuleBase" id="RU361153"/>
    </source>
</evidence>
<evidence type="ECO:0000256" key="4">
    <source>
        <dbReference type="ARBA" id="ARBA00023316"/>
    </source>
</evidence>
<dbReference type="GO" id="GO:0005758">
    <property type="term" value="C:mitochondrial intermembrane space"/>
    <property type="evidence" value="ECO:0007669"/>
    <property type="project" value="EnsemblFungi"/>
</dbReference>
<evidence type="ECO:0000256" key="2">
    <source>
        <dbReference type="ARBA" id="ARBA00022801"/>
    </source>
</evidence>
<dbReference type="Pfam" id="PF00150">
    <property type="entry name" value="Cellulase"/>
    <property type="match status" value="1"/>
</dbReference>
<proteinExistence type="inferred from homology"/>